<comment type="caution">
    <text evidence="1">The sequence shown here is derived from an EMBL/GenBank/DDBJ whole genome shotgun (WGS) entry which is preliminary data.</text>
</comment>
<dbReference type="EMBL" id="NBTZ01000036">
    <property type="protein sequence ID" value="OTP76508.1"/>
    <property type="molecule type" value="Genomic_DNA"/>
</dbReference>
<gene>
    <name evidence="1" type="ORF">PAMC26577_10590</name>
</gene>
<reference evidence="1 2" key="1">
    <citation type="submission" date="2017-03" db="EMBL/GenBank/DDBJ databases">
        <title>Genome analysis of strain PAMC 26577.</title>
        <authorList>
            <person name="Oh H.-M."/>
            <person name="Yang J.-A."/>
        </authorList>
    </citation>
    <scope>NUCLEOTIDE SEQUENCE [LARGE SCALE GENOMIC DNA]</scope>
    <source>
        <strain evidence="1 2">PAMC 26577</strain>
    </source>
</reference>
<dbReference type="Proteomes" id="UP000195221">
    <property type="component" value="Unassembled WGS sequence"/>
</dbReference>
<proteinExistence type="predicted"/>
<sequence length="37" mass="4091">MLAFTSRSLSTGLKLRLPPTPLPVLDIQTLNEQARPD</sequence>
<evidence type="ECO:0000313" key="2">
    <source>
        <dbReference type="Proteomes" id="UP000195221"/>
    </source>
</evidence>
<protein>
    <submittedName>
        <fullName evidence="1">Uncharacterized protein</fullName>
    </submittedName>
</protein>
<accession>A0A242MYJ8</accession>
<organism evidence="1 2">
    <name type="scientific">Caballeronia sordidicola</name>
    <name type="common">Burkholderia sordidicola</name>
    <dbReference type="NCBI Taxonomy" id="196367"/>
    <lineage>
        <taxon>Bacteria</taxon>
        <taxon>Pseudomonadati</taxon>
        <taxon>Pseudomonadota</taxon>
        <taxon>Betaproteobacteria</taxon>
        <taxon>Burkholderiales</taxon>
        <taxon>Burkholderiaceae</taxon>
        <taxon>Caballeronia</taxon>
    </lineage>
</organism>
<name>A0A242MYJ8_CABSO</name>
<dbReference type="AlphaFoldDB" id="A0A242MYJ8"/>
<evidence type="ECO:0000313" key="1">
    <source>
        <dbReference type="EMBL" id="OTP76508.1"/>
    </source>
</evidence>